<organism evidence="1 2">
    <name type="scientific">Brassica carinata</name>
    <name type="common">Ethiopian mustard</name>
    <name type="synonym">Abyssinian cabbage</name>
    <dbReference type="NCBI Taxonomy" id="52824"/>
    <lineage>
        <taxon>Eukaryota</taxon>
        <taxon>Viridiplantae</taxon>
        <taxon>Streptophyta</taxon>
        <taxon>Embryophyta</taxon>
        <taxon>Tracheophyta</taxon>
        <taxon>Spermatophyta</taxon>
        <taxon>Magnoliopsida</taxon>
        <taxon>eudicotyledons</taxon>
        <taxon>Gunneridae</taxon>
        <taxon>Pentapetalae</taxon>
        <taxon>rosids</taxon>
        <taxon>malvids</taxon>
        <taxon>Brassicales</taxon>
        <taxon>Brassicaceae</taxon>
        <taxon>Brassiceae</taxon>
        <taxon>Brassica</taxon>
    </lineage>
</organism>
<accession>A0A8X7UEL8</accession>
<proteinExistence type="predicted"/>
<evidence type="ECO:0000313" key="1">
    <source>
        <dbReference type="EMBL" id="KAG2276795.1"/>
    </source>
</evidence>
<dbReference type="EMBL" id="JAAMPC010000012">
    <property type="protein sequence ID" value="KAG2276795.1"/>
    <property type="molecule type" value="Genomic_DNA"/>
</dbReference>
<protein>
    <submittedName>
        <fullName evidence="1">Uncharacterized protein</fullName>
    </submittedName>
</protein>
<evidence type="ECO:0000313" key="2">
    <source>
        <dbReference type="Proteomes" id="UP000886595"/>
    </source>
</evidence>
<name>A0A8X7UEL8_BRACI</name>
<gene>
    <name evidence="1" type="ORF">Bca52824_059350</name>
</gene>
<comment type="caution">
    <text evidence="1">The sequence shown here is derived from an EMBL/GenBank/DDBJ whole genome shotgun (WGS) entry which is preliminary data.</text>
</comment>
<reference evidence="1 2" key="1">
    <citation type="submission" date="2020-02" db="EMBL/GenBank/DDBJ databases">
        <authorList>
            <person name="Ma Q."/>
            <person name="Huang Y."/>
            <person name="Song X."/>
            <person name="Pei D."/>
        </authorList>
    </citation>
    <scope>NUCLEOTIDE SEQUENCE [LARGE SCALE GENOMIC DNA]</scope>
    <source>
        <strain evidence="1">Sxm20200214</strain>
        <tissue evidence="1">Leaf</tissue>
    </source>
</reference>
<keyword evidence="2" id="KW-1185">Reference proteome</keyword>
<dbReference type="AlphaFoldDB" id="A0A8X7UEL8"/>
<dbReference type="Proteomes" id="UP000886595">
    <property type="component" value="Unassembled WGS sequence"/>
</dbReference>
<sequence>MDMRRKLREHTLSSRSSMSTPLAFPVLDVACLSITETPSNRLKNTDDVKIGKDYRRGNHCRNQSLQQNNHMHMMKQCDLERASQLIYSIRI</sequence>